<feature type="transmembrane region" description="Helical" evidence="1">
    <location>
        <begin position="36"/>
        <end position="61"/>
    </location>
</feature>
<sequence length="84" mass="9312">MIGNCTNGPSRRAWLRTLGWQMRPTLRRIARRAAKFALFTIKCAVAGILIAMFFLLFLLALSDSLTTMKPTAMPAACAKPWRGA</sequence>
<dbReference type="EMBL" id="JBIUZV010000024">
    <property type="protein sequence ID" value="MFJ3048563.1"/>
    <property type="molecule type" value="Genomic_DNA"/>
</dbReference>
<keyword evidence="3" id="KW-1185">Reference proteome</keyword>
<reference evidence="2 3" key="1">
    <citation type="submission" date="2024-10" db="EMBL/GenBank/DDBJ databases">
        <title>The Natural Products Discovery Center: Release of the First 8490 Sequenced Strains for Exploring Actinobacteria Biosynthetic Diversity.</title>
        <authorList>
            <person name="Kalkreuter E."/>
            <person name="Kautsar S.A."/>
            <person name="Yang D."/>
            <person name="Bader C.D."/>
            <person name="Teijaro C.N."/>
            <person name="Fluegel L."/>
            <person name="Davis C.M."/>
            <person name="Simpson J.R."/>
            <person name="Lauterbach L."/>
            <person name="Steele A.D."/>
            <person name="Gui C."/>
            <person name="Meng S."/>
            <person name="Li G."/>
            <person name="Viehrig K."/>
            <person name="Ye F."/>
            <person name="Su P."/>
            <person name="Kiefer A.F."/>
            <person name="Nichols A."/>
            <person name="Cepeda A.J."/>
            <person name="Yan W."/>
            <person name="Fan B."/>
            <person name="Jiang Y."/>
            <person name="Adhikari A."/>
            <person name="Zheng C.-J."/>
            <person name="Schuster L."/>
            <person name="Cowan T.M."/>
            <person name="Smanski M.J."/>
            <person name="Chevrette M.G."/>
            <person name="De Carvalho L.P.S."/>
            <person name="Shen B."/>
        </authorList>
    </citation>
    <scope>NUCLEOTIDE SEQUENCE [LARGE SCALE GENOMIC DNA]</scope>
    <source>
        <strain evidence="2 3">NPDC087045</strain>
    </source>
</reference>
<dbReference type="Proteomes" id="UP001617427">
    <property type="component" value="Unassembled WGS sequence"/>
</dbReference>
<evidence type="ECO:0008006" key="4">
    <source>
        <dbReference type="Google" id="ProtNLM"/>
    </source>
</evidence>
<proteinExistence type="predicted"/>
<keyword evidence="1" id="KW-0812">Transmembrane</keyword>
<dbReference type="RefSeq" id="WP_402703676.1">
    <property type="nucleotide sequence ID" value="NZ_JBIUZV010000024.1"/>
</dbReference>
<gene>
    <name evidence="2" type="ORF">ACIPEN_22240</name>
</gene>
<evidence type="ECO:0000256" key="1">
    <source>
        <dbReference type="SAM" id="Phobius"/>
    </source>
</evidence>
<comment type="caution">
    <text evidence="2">The sequence shown here is derived from an EMBL/GenBank/DDBJ whole genome shotgun (WGS) entry which is preliminary data.</text>
</comment>
<protein>
    <recommendedName>
        <fullName evidence="4">Transmembrane protein</fullName>
    </recommendedName>
</protein>
<accession>A0ABW8F5J1</accession>
<keyword evidence="1" id="KW-0472">Membrane</keyword>
<evidence type="ECO:0000313" key="2">
    <source>
        <dbReference type="EMBL" id="MFJ3048563.1"/>
    </source>
</evidence>
<name>A0ABW8F5J1_9BURK</name>
<evidence type="ECO:0000313" key="3">
    <source>
        <dbReference type="Proteomes" id="UP001617427"/>
    </source>
</evidence>
<organism evidence="2 3">
    <name type="scientific">Herbaspirillum chlorophenolicum</name>
    <dbReference type="NCBI Taxonomy" id="211589"/>
    <lineage>
        <taxon>Bacteria</taxon>
        <taxon>Pseudomonadati</taxon>
        <taxon>Pseudomonadota</taxon>
        <taxon>Betaproteobacteria</taxon>
        <taxon>Burkholderiales</taxon>
        <taxon>Oxalobacteraceae</taxon>
        <taxon>Herbaspirillum</taxon>
    </lineage>
</organism>
<keyword evidence="1" id="KW-1133">Transmembrane helix</keyword>